<evidence type="ECO:0000259" key="1">
    <source>
        <dbReference type="Pfam" id="PF00931"/>
    </source>
</evidence>
<feature type="domain" description="NB-ARC" evidence="1">
    <location>
        <begin position="212"/>
        <end position="273"/>
    </location>
</feature>
<dbReference type="EMBL" id="JAYMYQ010000002">
    <property type="protein sequence ID" value="KAK7349751.1"/>
    <property type="molecule type" value="Genomic_DNA"/>
</dbReference>
<dbReference type="Pfam" id="PF01582">
    <property type="entry name" value="TIR"/>
    <property type="match status" value="1"/>
</dbReference>
<protein>
    <submittedName>
        <fullName evidence="3">Uncharacterized protein</fullName>
    </submittedName>
</protein>
<dbReference type="InterPro" id="IPR027417">
    <property type="entry name" value="P-loop_NTPase"/>
</dbReference>
<dbReference type="PRINTS" id="PR00364">
    <property type="entry name" value="DISEASERSIST"/>
</dbReference>
<dbReference type="SUPFAM" id="SSF52540">
    <property type="entry name" value="P-loop containing nucleoside triphosphate hydrolases"/>
    <property type="match status" value="1"/>
</dbReference>
<dbReference type="InterPro" id="IPR044974">
    <property type="entry name" value="Disease_R_plants"/>
</dbReference>
<dbReference type="Proteomes" id="UP001367508">
    <property type="component" value="Unassembled WGS sequence"/>
</dbReference>
<dbReference type="AlphaFoldDB" id="A0AAN9M947"/>
<accession>A0AAN9M947</accession>
<sequence length="781" mass="89837">MDNDDAKKHMLGACRIENRRVGQQKWTMRCCPNIHEQELNLILIPNQPKHQISKIIGATVMRFGRSSQPHGIHNNYRIWPQLSTITTLVPPRSELEFKTKVYDVFVSFRGKDIRQDPSDVRHQTGSYENALIEHEKNYDSTRVQIWRQALNKSANLSGLKSSDFRNDAELLEEIVKIIDLQLMRMGKHPVNSKGLVGIDKRIIDLESLLHQESKDVRVIGIWGMGGIGKTTIAEELFNRISWEYEGCCILANGTKAIRSITTQLSTLKNLNLSPHIFAKMSKLQFLDFHEEQTWGFYGTDNAPSKDLLPQGLQSLPNELRYLRWICYPLKFLPEQFSAEKLVILNLSYSQVEKLWDGVKNLANLKKVNLDGCKFLKELPDFSKATNLKSLYINDCYQLTSVHPSLLSLDKLDRFELQNCNSLTKLSCDTHLSSLRFLGISFCQNLQEFSVTSENMTVLHLTGTRIKALPSSFGHQRKLQFLDLQSSDIESLPSCIKNLTRLQHLILCSCLKLQILPELPPSLKELDACECRSLKTVLFPSTVAEQFKENRKKVLFFNCLELDEQSIVAIGLNAQINLIKFACKHLSTLENSHFENYDYYKDKNDLYQALYVYPGSRVPDWLTYKTLEKDYITIDLSAPPSSPLDFIFCFVLEKGMERFNPPSQLKITISIGDAENEGNEGNIKLHTMQSYSRMMSDHVYVIYDQRCSSYLNSRVKSMSKFKIKASIWTTTMPVDYVLMFIKERVRRNEALRLKWVALKGFGVSITNASAYHNFIQQMEMHE</sequence>
<evidence type="ECO:0000313" key="3">
    <source>
        <dbReference type="EMBL" id="KAK7349751.1"/>
    </source>
</evidence>
<dbReference type="GO" id="GO:0043531">
    <property type="term" value="F:ADP binding"/>
    <property type="evidence" value="ECO:0007669"/>
    <property type="project" value="InterPro"/>
</dbReference>
<dbReference type="InterPro" id="IPR002182">
    <property type="entry name" value="NB-ARC"/>
</dbReference>
<dbReference type="InterPro" id="IPR000157">
    <property type="entry name" value="TIR_dom"/>
</dbReference>
<reference evidence="3 4" key="1">
    <citation type="submission" date="2024-01" db="EMBL/GenBank/DDBJ databases">
        <title>The genomes of 5 underutilized Papilionoideae crops provide insights into root nodulation and disease resistanc.</title>
        <authorList>
            <person name="Jiang F."/>
        </authorList>
    </citation>
    <scope>NUCLEOTIDE SEQUENCE [LARGE SCALE GENOMIC DNA]</scope>
    <source>
        <strain evidence="3">LVBAO_FW01</strain>
        <tissue evidence="3">Leaves</tissue>
    </source>
</reference>
<comment type="caution">
    <text evidence="3">The sequence shown here is derived from an EMBL/GenBank/DDBJ whole genome shotgun (WGS) entry which is preliminary data.</text>
</comment>
<dbReference type="Pfam" id="PF23952">
    <property type="entry name" value="LRR_EndoS"/>
    <property type="match status" value="1"/>
</dbReference>
<dbReference type="GO" id="GO:0006952">
    <property type="term" value="P:defense response"/>
    <property type="evidence" value="ECO:0007669"/>
    <property type="project" value="InterPro"/>
</dbReference>
<dbReference type="PANTHER" id="PTHR11017:SF263">
    <property type="entry name" value="ADP-RIBOSYL CYCLASE_CYCLIC ADP-RIBOSE HYDROLASE"/>
    <property type="match status" value="1"/>
</dbReference>
<evidence type="ECO:0000313" key="4">
    <source>
        <dbReference type="Proteomes" id="UP001367508"/>
    </source>
</evidence>
<dbReference type="Gene3D" id="3.80.10.10">
    <property type="entry name" value="Ribonuclease Inhibitor"/>
    <property type="match status" value="2"/>
</dbReference>
<organism evidence="3 4">
    <name type="scientific">Canavalia gladiata</name>
    <name type="common">Sword bean</name>
    <name type="synonym">Dolichos gladiatus</name>
    <dbReference type="NCBI Taxonomy" id="3824"/>
    <lineage>
        <taxon>Eukaryota</taxon>
        <taxon>Viridiplantae</taxon>
        <taxon>Streptophyta</taxon>
        <taxon>Embryophyta</taxon>
        <taxon>Tracheophyta</taxon>
        <taxon>Spermatophyta</taxon>
        <taxon>Magnoliopsida</taxon>
        <taxon>eudicotyledons</taxon>
        <taxon>Gunneridae</taxon>
        <taxon>Pentapetalae</taxon>
        <taxon>rosids</taxon>
        <taxon>fabids</taxon>
        <taxon>Fabales</taxon>
        <taxon>Fabaceae</taxon>
        <taxon>Papilionoideae</taxon>
        <taxon>50 kb inversion clade</taxon>
        <taxon>NPAAA clade</taxon>
        <taxon>indigoferoid/millettioid clade</taxon>
        <taxon>Phaseoleae</taxon>
        <taxon>Canavalia</taxon>
    </lineage>
</organism>
<name>A0AAN9M947_CANGL</name>
<dbReference type="InterPro" id="IPR035897">
    <property type="entry name" value="Toll_tir_struct_dom_sf"/>
</dbReference>
<dbReference type="Gene3D" id="3.40.50.10140">
    <property type="entry name" value="Toll/interleukin-1 receptor homology (TIR) domain"/>
    <property type="match status" value="1"/>
</dbReference>
<dbReference type="PANTHER" id="PTHR11017">
    <property type="entry name" value="LEUCINE-RICH REPEAT-CONTAINING PROTEIN"/>
    <property type="match status" value="1"/>
</dbReference>
<feature type="domain" description="TIR" evidence="2">
    <location>
        <begin position="114"/>
        <end position="197"/>
    </location>
</feature>
<keyword evidence="4" id="KW-1185">Reference proteome</keyword>
<dbReference type="InterPro" id="IPR032675">
    <property type="entry name" value="LRR_dom_sf"/>
</dbReference>
<gene>
    <name evidence="3" type="ORF">VNO77_07386</name>
</gene>
<proteinExistence type="predicted"/>
<dbReference type="Pfam" id="PF00931">
    <property type="entry name" value="NB-ARC"/>
    <property type="match status" value="1"/>
</dbReference>
<evidence type="ECO:0000259" key="2">
    <source>
        <dbReference type="Pfam" id="PF01582"/>
    </source>
</evidence>
<dbReference type="Gene3D" id="3.40.50.300">
    <property type="entry name" value="P-loop containing nucleotide triphosphate hydrolases"/>
    <property type="match status" value="1"/>
</dbReference>
<dbReference type="GO" id="GO:0007165">
    <property type="term" value="P:signal transduction"/>
    <property type="evidence" value="ECO:0007669"/>
    <property type="project" value="InterPro"/>
</dbReference>
<dbReference type="SUPFAM" id="SSF52058">
    <property type="entry name" value="L domain-like"/>
    <property type="match status" value="1"/>
</dbReference>